<comment type="caution">
    <text evidence="2">The sequence shown here is derived from an EMBL/GenBank/DDBJ whole genome shotgun (WGS) entry which is preliminary data.</text>
</comment>
<dbReference type="RefSeq" id="WP_138858120.1">
    <property type="nucleotide sequence ID" value="NZ_CP040709.1"/>
</dbReference>
<keyword evidence="1" id="KW-0812">Transmembrane</keyword>
<protein>
    <submittedName>
        <fullName evidence="2">Uncharacterized protein</fullName>
    </submittedName>
</protein>
<evidence type="ECO:0000313" key="2">
    <source>
        <dbReference type="EMBL" id="MBB5202782.1"/>
    </source>
</evidence>
<name>A0A840RZW4_9BURK</name>
<accession>A0A840RZW4</accession>
<reference evidence="2 3" key="1">
    <citation type="submission" date="2020-08" db="EMBL/GenBank/DDBJ databases">
        <title>Genomic Encyclopedia of Type Strains, Phase IV (KMG-IV): sequencing the most valuable type-strain genomes for metagenomic binning, comparative biology and taxonomic classification.</title>
        <authorList>
            <person name="Goeker M."/>
        </authorList>
    </citation>
    <scope>NUCLEOTIDE SEQUENCE [LARGE SCALE GENOMIC DNA]</scope>
    <source>
        <strain evidence="2 3">DSM 23958</strain>
    </source>
</reference>
<dbReference type="Proteomes" id="UP000554837">
    <property type="component" value="Unassembled WGS sequence"/>
</dbReference>
<feature type="transmembrane region" description="Helical" evidence="1">
    <location>
        <begin position="17"/>
        <end position="33"/>
    </location>
</feature>
<keyword evidence="1" id="KW-1133">Transmembrane helix</keyword>
<feature type="transmembrane region" description="Helical" evidence="1">
    <location>
        <begin position="67"/>
        <end position="87"/>
    </location>
</feature>
<evidence type="ECO:0000256" key="1">
    <source>
        <dbReference type="SAM" id="Phobius"/>
    </source>
</evidence>
<evidence type="ECO:0000313" key="3">
    <source>
        <dbReference type="Proteomes" id="UP000554837"/>
    </source>
</evidence>
<sequence>MGDPAAGIYVEFMAPDWRFAILIILLCFVALRANKVGSRLTPGQWRTLGAMFLMFVLWMATSGNGRYFIAGLVLVGPLVVMGVQCLGGSPSFRFGILMIVVSVQFSAAYLAFGAGHWALTVWSDKTEPIQQSSLRNRPANFLTITGISYSSLVPLFHPKSRWANISGQHLMDDKRLEYRALTRMLADTKDESYVVLPESARGPAKPNGEALHLATAALSFHGLAFEPQDCIWLNSRMVANAPGGATAGRPSGFWFCPIRQFRDRQAAAQQAQAELNAEFSGVFSILEESCPRYFRPNEGRNSRTNGALIRFYTSSDTRVMIDGAGDVYYKYFRAMNYTKLARVADILTGNFHMPCTKVDGRYTPPWER</sequence>
<keyword evidence="1" id="KW-0472">Membrane</keyword>
<dbReference type="AlphaFoldDB" id="A0A840RZW4"/>
<proteinExistence type="predicted"/>
<gene>
    <name evidence="2" type="ORF">HNQ51_000075</name>
</gene>
<dbReference type="EMBL" id="JACHHO010000001">
    <property type="protein sequence ID" value="MBB5202782.1"/>
    <property type="molecule type" value="Genomic_DNA"/>
</dbReference>
<feature type="transmembrane region" description="Helical" evidence="1">
    <location>
        <begin position="94"/>
        <end position="119"/>
    </location>
</feature>
<keyword evidence="3" id="KW-1185">Reference proteome</keyword>
<organism evidence="2 3">
    <name type="scientific">Inhella inkyongensis</name>
    <dbReference type="NCBI Taxonomy" id="392593"/>
    <lineage>
        <taxon>Bacteria</taxon>
        <taxon>Pseudomonadati</taxon>
        <taxon>Pseudomonadota</taxon>
        <taxon>Betaproteobacteria</taxon>
        <taxon>Burkholderiales</taxon>
        <taxon>Sphaerotilaceae</taxon>
        <taxon>Inhella</taxon>
    </lineage>
</organism>
<feature type="transmembrane region" description="Helical" evidence="1">
    <location>
        <begin position="45"/>
        <end position="61"/>
    </location>
</feature>
<dbReference type="OrthoDB" id="1814621at2"/>